<accession>E0SGB0</accession>
<evidence type="ECO:0000313" key="1">
    <source>
        <dbReference type="EMBL" id="ADN00078.1"/>
    </source>
</evidence>
<dbReference type="PATRIC" id="fig|198628.6.peg.3820"/>
<dbReference type="STRING" id="198628.Dda3937_01367"/>
<dbReference type="eggNOG" id="ENOG50329R2">
    <property type="taxonomic scope" value="Bacteria"/>
</dbReference>
<keyword evidence="2" id="KW-1185">Reference proteome</keyword>
<dbReference type="EMBL" id="CP002038">
    <property type="protein sequence ID" value="ADN00078.1"/>
    <property type="molecule type" value="Genomic_DNA"/>
</dbReference>
<gene>
    <name evidence="1" type="ordered locus">Dda3937_01367</name>
</gene>
<protein>
    <submittedName>
        <fullName evidence="1">Uncharacterized protein</fullName>
    </submittedName>
</protein>
<dbReference type="AlphaFoldDB" id="E0SGB0"/>
<sequence>MSKKHMNILIRLIFISSFLTYSLNVGACIPSLIGFDSSQLIDPIIKNVPKISQKYQIKHGDAEGPGKQVTGIYFENTTDIETLRNYLKLLKFTLNMDDGYREVWESPDKNKFIVLSVNREDNATYFELLL</sequence>
<dbReference type="KEGG" id="ddd:Dda3937_01367"/>
<proteinExistence type="predicted"/>
<name>E0SGB0_DICD3</name>
<evidence type="ECO:0000313" key="2">
    <source>
        <dbReference type="Proteomes" id="UP000006859"/>
    </source>
</evidence>
<dbReference type="Proteomes" id="UP000006859">
    <property type="component" value="Chromosome"/>
</dbReference>
<dbReference type="HOGENOM" id="CLU_2023049_0_0_6"/>
<reference evidence="1 2" key="1">
    <citation type="journal article" date="2011" name="J. Bacteriol.">
        <title>Genome sequence of the plant-pathogenic bacterium Dickeya dadantii 3937.</title>
        <authorList>
            <person name="Glasner J.D."/>
            <person name="Yang C.H."/>
            <person name="Reverchon S."/>
            <person name="Hugouvieux-Cotte-Pattat N."/>
            <person name="Condemine G."/>
            <person name="Bohin J.P."/>
            <person name="Van Gijsegem F."/>
            <person name="Yang S."/>
            <person name="Franza T."/>
            <person name="Expert D."/>
            <person name="Plunkett G. III"/>
            <person name="San Francisco M.J."/>
            <person name="Charkowski A.O."/>
            <person name="Py B."/>
            <person name="Bell K."/>
            <person name="Rauscher L."/>
            <person name="Rodriguez-Palenzuela P."/>
            <person name="Toussaint A."/>
            <person name="Holeva M.C."/>
            <person name="He S.Y."/>
            <person name="Douet V."/>
            <person name="Boccara M."/>
            <person name="Blanco C."/>
            <person name="Toth I."/>
            <person name="Anderson B.D."/>
            <person name="Biehl B.S."/>
            <person name="Mau B."/>
            <person name="Flynn S.M."/>
            <person name="Barras F."/>
            <person name="Lindeberg M."/>
            <person name="Birch P.R."/>
            <person name="Tsuyumu S."/>
            <person name="Shi X."/>
            <person name="Hibbing M."/>
            <person name="Yap M.N."/>
            <person name="Carpentier M."/>
            <person name="Dassa E."/>
            <person name="Umehara M."/>
            <person name="Kim J.F."/>
            <person name="Rusch M."/>
            <person name="Soni P."/>
            <person name="Mayhew G.F."/>
            <person name="Fouts D.E."/>
            <person name="Gill S.R."/>
            <person name="Blattner F.R."/>
            <person name="Keen N.T."/>
            <person name="Perna N.T."/>
        </authorList>
    </citation>
    <scope>NUCLEOTIDE SEQUENCE [LARGE SCALE GENOMIC DNA]</scope>
    <source>
        <strain evidence="1 2">3937</strain>
    </source>
</reference>
<organism evidence="1 2">
    <name type="scientific">Dickeya dadantii (strain 3937)</name>
    <name type="common">Erwinia chrysanthemi (strain 3937)</name>
    <dbReference type="NCBI Taxonomy" id="198628"/>
    <lineage>
        <taxon>Bacteria</taxon>
        <taxon>Pseudomonadati</taxon>
        <taxon>Pseudomonadota</taxon>
        <taxon>Gammaproteobacteria</taxon>
        <taxon>Enterobacterales</taxon>
        <taxon>Pectobacteriaceae</taxon>
        <taxon>Dickeya</taxon>
    </lineage>
</organism>